<reference evidence="2 3" key="1">
    <citation type="submission" date="2018-08" db="EMBL/GenBank/DDBJ databases">
        <title>Fulvimarina sp. 85, whole genome shotgun sequence.</title>
        <authorList>
            <person name="Tuo L."/>
        </authorList>
    </citation>
    <scope>NUCLEOTIDE SEQUENCE [LARGE SCALE GENOMIC DNA]</scope>
    <source>
        <strain evidence="2 3">85</strain>
    </source>
</reference>
<organism evidence="2 3">
    <name type="scientific">Fulvimarina endophytica</name>
    <dbReference type="NCBI Taxonomy" id="2293836"/>
    <lineage>
        <taxon>Bacteria</taxon>
        <taxon>Pseudomonadati</taxon>
        <taxon>Pseudomonadota</taxon>
        <taxon>Alphaproteobacteria</taxon>
        <taxon>Hyphomicrobiales</taxon>
        <taxon>Aurantimonadaceae</taxon>
        <taxon>Fulvimarina</taxon>
    </lineage>
</organism>
<proteinExistence type="predicted"/>
<comment type="caution">
    <text evidence="2">The sequence shown here is derived from an EMBL/GenBank/DDBJ whole genome shotgun (WGS) entry which is preliminary data.</text>
</comment>
<feature type="transmembrane region" description="Helical" evidence="1">
    <location>
        <begin position="68"/>
        <end position="85"/>
    </location>
</feature>
<name>A0A371X378_9HYPH</name>
<keyword evidence="3" id="KW-1185">Reference proteome</keyword>
<keyword evidence="1" id="KW-0812">Transmembrane</keyword>
<keyword evidence="1" id="KW-1133">Transmembrane helix</keyword>
<sequence length="90" mass="9284">MDGLLAAGLSALAERASAHPLLTMGAGLMLGLAFVVTRSLLVLSAVSFLAIAAIAGTQPVLDPLARQVFPIGVFLSIGAILAAFVRERRR</sequence>
<keyword evidence="1" id="KW-0472">Membrane</keyword>
<dbReference type="Proteomes" id="UP000264310">
    <property type="component" value="Unassembled WGS sequence"/>
</dbReference>
<evidence type="ECO:0000256" key="1">
    <source>
        <dbReference type="SAM" id="Phobius"/>
    </source>
</evidence>
<evidence type="ECO:0000313" key="2">
    <source>
        <dbReference type="EMBL" id="RFC63688.1"/>
    </source>
</evidence>
<accession>A0A371X378</accession>
<feature type="transmembrane region" description="Helical" evidence="1">
    <location>
        <begin position="28"/>
        <end position="56"/>
    </location>
</feature>
<evidence type="ECO:0000313" key="3">
    <source>
        <dbReference type="Proteomes" id="UP000264310"/>
    </source>
</evidence>
<dbReference type="EMBL" id="QURL01000004">
    <property type="protein sequence ID" value="RFC63688.1"/>
    <property type="molecule type" value="Genomic_DNA"/>
</dbReference>
<protein>
    <submittedName>
        <fullName evidence="2">Uncharacterized protein</fullName>
    </submittedName>
</protein>
<dbReference type="AlphaFoldDB" id="A0A371X378"/>
<gene>
    <name evidence="2" type="ORF">DYI37_11860</name>
</gene>
<dbReference type="RefSeq" id="WP_116683417.1">
    <property type="nucleotide sequence ID" value="NZ_QURL01000004.1"/>
</dbReference>